<feature type="transmembrane region" description="Helical" evidence="8">
    <location>
        <begin position="862"/>
        <end position="894"/>
    </location>
</feature>
<gene>
    <name evidence="11" type="ORF">D2E26_0297</name>
</gene>
<accession>A0A430FS80</accession>
<keyword evidence="7" id="KW-0175">Coiled coil</keyword>
<evidence type="ECO:0000256" key="3">
    <source>
        <dbReference type="ARBA" id="ARBA00022692"/>
    </source>
</evidence>
<organism evidence="11 12">
    <name type="scientific">Bifidobacterium dolichotidis</name>
    <dbReference type="NCBI Taxonomy" id="2306976"/>
    <lineage>
        <taxon>Bacteria</taxon>
        <taxon>Bacillati</taxon>
        <taxon>Actinomycetota</taxon>
        <taxon>Actinomycetes</taxon>
        <taxon>Bifidobacteriales</taxon>
        <taxon>Bifidobacteriaceae</taxon>
        <taxon>Bifidobacterium</taxon>
    </lineage>
</organism>
<keyword evidence="4 8" id="KW-1133">Transmembrane helix</keyword>
<evidence type="ECO:0000256" key="4">
    <source>
        <dbReference type="ARBA" id="ARBA00022989"/>
    </source>
</evidence>
<evidence type="ECO:0000256" key="2">
    <source>
        <dbReference type="ARBA" id="ARBA00022475"/>
    </source>
</evidence>
<feature type="transmembrane region" description="Helical" evidence="8">
    <location>
        <begin position="815"/>
        <end position="841"/>
    </location>
</feature>
<proteinExistence type="inferred from homology"/>
<evidence type="ECO:0000256" key="6">
    <source>
        <dbReference type="ARBA" id="ARBA00038076"/>
    </source>
</evidence>
<feature type="transmembrane region" description="Helical" evidence="8">
    <location>
        <begin position="906"/>
        <end position="925"/>
    </location>
</feature>
<evidence type="ECO:0000256" key="1">
    <source>
        <dbReference type="ARBA" id="ARBA00004651"/>
    </source>
</evidence>
<evidence type="ECO:0000256" key="5">
    <source>
        <dbReference type="ARBA" id="ARBA00023136"/>
    </source>
</evidence>
<dbReference type="PANTHER" id="PTHR30572">
    <property type="entry name" value="MEMBRANE COMPONENT OF TRANSPORTER-RELATED"/>
    <property type="match status" value="1"/>
</dbReference>
<feature type="domain" description="ABC3 transporter permease C-terminal" evidence="9">
    <location>
        <begin position="283"/>
        <end position="399"/>
    </location>
</feature>
<comment type="caution">
    <text evidence="11">The sequence shown here is derived from an EMBL/GenBank/DDBJ whole genome shotgun (WGS) entry which is preliminary data.</text>
</comment>
<dbReference type="OrthoDB" id="9780560at2"/>
<dbReference type="GO" id="GO:0005886">
    <property type="term" value="C:plasma membrane"/>
    <property type="evidence" value="ECO:0007669"/>
    <property type="project" value="UniProtKB-SubCell"/>
</dbReference>
<evidence type="ECO:0000313" key="11">
    <source>
        <dbReference type="EMBL" id="RSX55734.1"/>
    </source>
</evidence>
<evidence type="ECO:0000256" key="8">
    <source>
        <dbReference type="SAM" id="Phobius"/>
    </source>
</evidence>
<evidence type="ECO:0000259" key="9">
    <source>
        <dbReference type="Pfam" id="PF02687"/>
    </source>
</evidence>
<feature type="transmembrane region" description="Helical" evidence="8">
    <location>
        <begin position="16"/>
        <end position="40"/>
    </location>
</feature>
<feature type="transmembrane region" description="Helical" evidence="8">
    <location>
        <begin position="324"/>
        <end position="350"/>
    </location>
</feature>
<dbReference type="PANTHER" id="PTHR30572:SF4">
    <property type="entry name" value="ABC TRANSPORTER PERMEASE YTRF"/>
    <property type="match status" value="1"/>
</dbReference>
<feature type="transmembrane region" description="Helical" evidence="8">
    <location>
        <begin position="422"/>
        <end position="441"/>
    </location>
</feature>
<dbReference type="RefSeq" id="WP_125962933.1">
    <property type="nucleotide sequence ID" value="NZ_QXGM01000001.1"/>
</dbReference>
<dbReference type="InterPro" id="IPR003838">
    <property type="entry name" value="ABC3_permease_C"/>
</dbReference>
<feature type="domain" description="ABC3 transporter permease C-terminal" evidence="9">
    <location>
        <begin position="819"/>
        <end position="935"/>
    </location>
</feature>
<dbReference type="Pfam" id="PF12704">
    <property type="entry name" value="MacB_PCD"/>
    <property type="match status" value="2"/>
</dbReference>
<keyword evidence="2" id="KW-1003">Cell membrane</keyword>
<comment type="similarity">
    <text evidence="6">Belongs to the ABC-4 integral membrane protein family.</text>
</comment>
<sequence>MIRIGLRDAKAHLHRFVMSIIAIALGVAFVIGAFCFRGMLNDQVSQMMATNADADVYVRSTIVSDKHEPNTEVKFSDYESLPVSLLKDVRDVPGVTYAGDAQMLTNIVLVGKNGTAVTTMGPPTMGIGVSKGSWRGAKLTQGHWPEADNQIVLHSGAAEQSGLKVGDTTKVVFPDGPRDMKVVGTFTTDTAQLGAVIVGLDPSLVKHYVEQEGESTDEASRFTVYGNATTPLNEQQQQQLADRINKALPKDSHAIAVTGDSLRNETTKTTQDALGFIQPLILIFAAIALFVGSFIIANTFTMIVRESMRGYALLRSIGASPAQVFMTVVVQAIVLGLIGSVIGVFLGWGMLELIAKGMGSMGMPLSGSPVPSVADIIIGVLVGIVVTLIGASLPARRAALAPPIQAMNETVNPEKPVRRRGVIGLIMIVLGALAWWFAYALATTGTKDTAFSAFDGLHAGWPLGVGAGLVVIGVIVIGPAIVTPVSKVLGWIPEHMFSVTGRLATRNIARSKRRTANTAAALFVGLAIVSCIGVVASSVKVSLHDLVDNNLNANYVLKSASMTTSLPKKAIEEVKQLDDVDKSARLETLMGVKYDNKMVMPMTTSADLFESISRIRDSQGDPVQAFKQGEAIVGKTMAEDHEWKLGQTITLKAENVVVDEQATAQAQQQYMADVQARVQAAQQKAQQLAAAGDLAGAQAQGQEAQKIMEDAQHVDPATLVRTTKKVVRENVRIGAIANEALYNDSMFLPASIADKLTPQAMRLTQQMYVLAKPGTDLETLHKQLTDIAKPFYTIAVLDRDQYKSSLSETVNQVLAILYALLALSVVIAIFGIVNTLALNVSERTKEIGLLRAIGTSRGQIRGMLAIEAVIMSVFGTLLGIIVGVGAGFVIRAVFSNQGMTTLSIPWATLLLFLALSIVVGLLSSVSPASRALKQPVLDAVKSE</sequence>
<feature type="domain" description="MacB-like periplasmic core" evidence="10">
    <location>
        <begin position="516"/>
        <end position="657"/>
    </location>
</feature>
<protein>
    <submittedName>
        <fullName evidence="11">ABC transporter permease</fullName>
    </submittedName>
</protein>
<dbReference type="InterPro" id="IPR050250">
    <property type="entry name" value="Macrolide_Exporter_MacB"/>
</dbReference>
<keyword evidence="5 8" id="KW-0472">Membrane</keyword>
<dbReference type="AlphaFoldDB" id="A0A430FS80"/>
<feature type="transmembrane region" description="Helical" evidence="8">
    <location>
        <begin position="280"/>
        <end position="304"/>
    </location>
</feature>
<dbReference type="Pfam" id="PF02687">
    <property type="entry name" value="FtsX"/>
    <property type="match status" value="2"/>
</dbReference>
<dbReference type="EMBL" id="QXGM01000001">
    <property type="protein sequence ID" value="RSX55734.1"/>
    <property type="molecule type" value="Genomic_DNA"/>
</dbReference>
<evidence type="ECO:0000313" key="12">
    <source>
        <dbReference type="Proteomes" id="UP000287609"/>
    </source>
</evidence>
<evidence type="ECO:0000259" key="10">
    <source>
        <dbReference type="Pfam" id="PF12704"/>
    </source>
</evidence>
<feature type="transmembrane region" description="Helical" evidence="8">
    <location>
        <begin position="461"/>
        <end position="482"/>
    </location>
</feature>
<keyword evidence="12" id="KW-1185">Reference proteome</keyword>
<evidence type="ECO:0000256" key="7">
    <source>
        <dbReference type="SAM" id="Coils"/>
    </source>
</evidence>
<reference evidence="11 12" key="1">
    <citation type="submission" date="2018-09" db="EMBL/GenBank/DDBJ databases">
        <title>Characterization of the phylogenetic diversity of five novel species belonging to the genus Bifidobacterium.</title>
        <authorList>
            <person name="Lugli G.A."/>
            <person name="Duranti S."/>
            <person name="Milani C."/>
        </authorList>
    </citation>
    <scope>NUCLEOTIDE SEQUENCE [LARGE SCALE GENOMIC DNA]</scope>
    <source>
        <strain evidence="11 12">2036B</strain>
    </source>
</reference>
<name>A0A430FS80_9BIFI</name>
<feature type="domain" description="MacB-like periplasmic core" evidence="10">
    <location>
        <begin position="17"/>
        <end position="197"/>
    </location>
</feature>
<feature type="transmembrane region" description="Helical" evidence="8">
    <location>
        <begin position="516"/>
        <end position="536"/>
    </location>
</feature>
<dbReference type="Proteomes" id="UP000287609">
    <property type="component" value="Unassembled WGS sequence"/>
</dbReference>
<keyword evidence="3 8" id="KW-0812">Transmembrane</keyword>
<comment type="subcellular location">
    <subcellularLocation>
        <location evidence="1">Cell membrane</location>
        <topology evidence="1">Multi-pass membrane protein</topology>
    </subcellularLocation>
</comment>
<dbReference type="GO" id="GO:0022857">
    <property type="term" value="F:transmembrane transporter activity"/>
    <property type="evidence" value="ECO:0007669"/>
    <property type="project" value="TreeGrafter"/>
</dbReference>
<feature type="coiled-coil region" evidence="7">
    <location>
        <begin position="664"/>
        <end position="691"/>
    </location>
</feature>
<feature type="transmembrane region" description="Helical" evidence="8">
    <location>
        <begin position="370"/>
        <end position="391"/>
    </location>
</feature>
<dbReference type="InterPro" id="IPR025857">
    <property type="entry name" value="MacB_PCD"/>
</dbReference>